<dbReference type="InterPro" id="IPR050643">
    <property type="entry name" value="Periplasmic_pilus_chap"/>
</dbReference>
<dbReference type="PANTHER" id="PTHR30251:SF2">
    <property type="entry name" value="FIMBRIAL CHAPERONE YADV-RELATED"/>
    <property type="match status" value="1"/>
</dbReference>
<dbReference type="PANTHER" id="PTHR30251">
    <property type="entry name" value="PILUS ASSEMBLY CHAPERONE"/>
    <property type="match status" value="1"/>
</dbReference>
<evidence type="ECO:0000256" key="8">
    <source>
        <dbReference type="RuleBase" id="RU003918"/>
    </source>
</evidence>
<name>A0A0J6GNH3_PSETA</name>
<dbReference type="RefSeq" id="WP_048382476.1">
    <property type="nucleotide sequence ID" value="NZ_FNRS01000001.1"/>
</dbReference>
<dbReference type="GO" id="GO:0071555">
    <property type="term" value="P:cell wall organization"/>
    <property type="evidence" value="ECO:0007669"/>
    <property type="project" value="InterPro"/>
</dbReference>
<dbReference type="InterPro" id="IPR001829">
    <property type="entry name" value="Pili_assmbl_chaperone_bac"/>
</dbReference>
<evidence type="ECO:0000259" key="11">
    <source>
        <dbReference type="Pfam" id="PF02753"/>
    </source>
</evidence>
<evidence type="ECO:0000313" key="12">
    <source>
        <dbReference type="EMBL" id="KMM83928.1"/>
    </source>
</evidence>
<accession>A0A0J6GNH3</accession>
<sequence>MHYSSRVLPRCFAVATLCLTTWLSISPAQAGIVISGSRQVYPAQEREITVQLSNEDKKLPCLVQVWLDAGNEKLTPEQSDVPFTITPPVFRIEGGKSQALRLSYTQEPLPTDKESVFWLNVLEVPPVVASSEDQLRFSFRIRSKVFFRPQGLAGTPQDAGSQLRWSLHKTAKGSELEVHNPSAYHVSFQEVALALGATPDAKRNKSEHYTMVAPGGRERYPLKDTVGNLPAGAHVAFSFLNDYGTAVQVQAPLQPATH</sequence>
<evidence type="ECO:0000259" key="10">
    <source>
        <dbReference type="Pfam" id="PF00345"/>
    </source>
</evidence>
<evidence type="ECO:0000313" key="13">
    <source>
        <dbReference type="EMBL" id="SEB99158.1"/>
    </source>
</evidence>
<feature type="domain" description="Pili assembly chaperone C-terminal" evidence="11">
    <location>
        <begin position="178"/>
        <end position="246"/>
    </location>
</feature>
<dbReference type="InterPro" id="IPR016147">
    <property type="entry name" value="Pili_assmbl_chaperone_N"/>
</dbReference>
<dbReference type="InterPro" id="IPR008962">
    <property type="entry name" value="PapD-like_sf"/>
</dbReference>
<dbReference type="EMBL" id="FNRS01000001">
    <property type="protein sequence ID" value="SEB99158.1"/>
    <property type="molecule type" value="Genomic_DNA"/>
</dbReference>
<evidence type="ECO:0000256" key="1">
    <source>
        <dbReference type="ARBA" id="ARBA00004418"/>
    </source>
</evidence>
<keyword evidence="5" id="KW-0574">Periplasm</keyword>
<keyword evidence="4 9" id="KW-0732">Signal</keyword>
<dbReference type="InterPro" id="IPR016148">
    <property type="entry name" value="Pili_assmbl_chaperone_C"/>
</dbReference>
<reference evidence="12 14" key="1">
    <citation type="submission" date="2015-02" db="EMBL/GenBank/DDBJ databases">
        <title>Pseudomonas helleri sp. nov. and Pseudomonas weihenstephanensis sp. nov., isolated from raw cows milk.</title>
        <authorList>
            <person name="von Neubeck M."/>
            <person name="Huptas C."/>
            <person name="Wenning M."/>
            <person name="Scherer S."/>
        </authorList>
    </citation>
    <scope>NUCLEOTIDE SEQUENCE [LARGE SCALE GENOMIC DNA]</scope>
    <source>
        <strain evidence="12 14">DSM 21104</strain>
    </source>
</reference>
<feature type="chain" id="PRO_5005272532" evidence="9">
    <location>
        <begin position="31"/>
        <end position="258"/>
    </location>
</feature>
<dbReference type="GO" id="GO:0030288">
    <property type="term" value="C:outer membrane-bounded periplasmic space"/>
    <property type="evidence" value="ECO:0007669"/>
    <property type="project" value="InterPro"/>
</dbReference>
<feature type="signal peptide" evidence="9">
    <location>
        <begin position="1"/>
        <end position="30"/>
    </location>
</feature>
<dbReference type="OrthoDB" id="9131059at2"/>
<feature type="domain" description="Pili assembly chaperone N-terminal" evidence="10">
    <location>
        <begin position="31"/>
        <end position="152"/>
    </location>
</feature>
<gene>
    <name evidence="13" type="ORF">SAMN04490203_1581</name>
    <name evidence="12" type="ORF">TU78_15780</name>
</gene>
<dbReference type="EMBL" id="JYLA01000006">
    <property type="protein sequence ID" value="KMM83928.1"/>
    <property type="molecule type" value="Genomic_DNA"/>
</dbReference>
<dbReference type="PRINTS" id="PR00969">
    <property type="entry name" value="CHAPERONPILI"/>
</dbReference>
<evidence type="ECO:0000256" key="2">
    <source>
        <dbReference type="ARBA" id="ARBA00007399"/>
    </source>
</evidence>
<dbReference type="Gene3D" id="2.60.40.10">
    <property type="entry name" value="Immunoglobulins"/>
    <property type="match status" value="2"/>
</dbReference>
<keyword evidence="6 8" id="KW-0143">Chaperone</keyword>
<evidence type="ECO:0000256" key="9">
    <source>
        <dbReference type="SAM" id="SignalP"/>
    </source>
</evidence>
<organism evidence="12 14">
    <name type="scientific">Pseudomonas taetrolens</name>
    <dbReference type="NCBI Taxonomy" id="47884"/>
    <lineage>
        <taxon>Bacteria</taxon>
        <taxon>Pseudomonadati</taxon>
        <taxon>Pseudomonadota</taxon>
        <taxon>Gammaproteobacteria</taxon>
        <taxon>Pseudomonadales</taxon>
        <taxon>Pseudomonadaceae</taxon>
        <taxon>Pseudomonas</taxon>
    </lineage>
</organism>
<dbReference type="SUPFAM" id="SSF49584">
    <property type="entry name" value="Periplasmic chaperone C-domain"/>
    <property type="match status" value="1"/>
</dbReference>
<evidence type="ECO:0000256" key="5">
    <source>
        <dbReference type="ARBA" id="ARBA00022764"/>
    </source>
</evidence>
<proteinExistence type="inferred from homology"/>
<keyword evidence="3" id="KW-1029">Fimbrium biogenesis</keyword>
<dbReference type="AlphaFoldDB" id="A0A0J6GNH3"/>
<dbReference type="PROSITE" id="PS00635">
    <property type="entry name" value="PILI_CHAPERONE"/>
    <property type="match status" value="1"/>
</dbReference>
<evidence type="ECO:0000256" key="3">
    <source>
        <dbReference type="ARBA" id="ARBA00022558"/>
    </source>
</evidence>
<dbReference type="InterPro" id="IPR018046">
    <property type="entry name" value="Pili_assmbl_chaperone_CS"/>
</dbReference>
<dbReference type="SUPFAM" id="SSF49354">
    <property type="entry name" value="PapD-like"/>
    <property type="match status" value="1"/>
</dbReference>
<dbReference type="PATRIC" id="fig|47884.3.peg.3629"/>
<dbReference type="Proteomes" id="UP000183155">
    <property type="component" value="Unassembled WGS sequence"/>
</dbReference>
<dbReference type="Pfam" id="PF00345">
    <property type="entry name" value="PapD_N"/>
    <property type="match status" value="1"/>
</dbReference>
<keyword evidence="15" id="KW-1185">Reference proteome</keyword>
<dbReference type="InterPro" id="IPR013783">
    <property type="entry name" value="Ig-like_fold"/>
</dbReference>
<dbReference type="Pfam" id="PF02753">
    <property type="entry name" value="PapD_C"/>
    <property type="match status" value="1"/>
</dbReference>
<dbReference type="InterPro" id="IPR036316">
    <property type="entry name" value="Pili_assmbl_chap_C_dom_sf"/>
</dbReference>
<protein>
    <submittedName>
        <fullName evidence="13">Chaperone protein EcpD</fullName>
    </submittedName>
    <submittedName>
        <fullName evidence="12">Phytochrome sensor protein</fullName>
    </submittedName>
</protein>
<comment type="caution">
    <text evidence="12">The sequence shown here is derived from an EMBL/GenBank/DDBJ whole genome shotgun (WGS) entry which is preliminary data.</text>
</comment>
<dbReference type="Proteomes" id="UP000036395">
    <property type="component" value="Unassembled WGS sequence"/>
</dbReference>
<evidence type="ECO:0000256" key="6">
    <source>
        <dbReference type="ARBA" id="ARBA00023186"/>
    </source>
</evidence>
<reference evidence="13 15" key="2">
    <citation type="submission" date="2016-10" db="EMBL/GenBank/DDBJ databases">
        <authorList>
            <person name="Varghese N."/>
            <person name="Submissions S."/>
        </authorList>
    </citation>
    <scope>NUCLEOTIDE SEQUENCE [LARGE SCALE GENOMIC DNA]</scope>
    <source>
        <strain evidence="13 15">BS3652</strain>
    </source>
</reference>
<evidence type="ECO:0000256" key="4">
    <source>
        <dbReference type="ARBA" id="ARBA00022729"/>
    </source>
</evidence>
<evidence type="ECO:0000313" key="15">
    <source>
        <dbReference type="Proteomes" id="UP000183155"/>
    </source>
</evidence>
<evidence type="ECO:0000313" key="14">
    <source>
        <dbReference type="Proteomes" id="UP000036395"/>
    </source>
</evidence>
<comment type="subcellular location">
    <subcellularLocation>
        <location evidence="1 8">Periplasm</location>
    </subcellularLocation>
</comment>
<dbReference type="STRING" id="47884.SAMN04490203_1581"/>
<keyword evidence="7" id="KW-0393">Immunoglobulin domain</keyword>
<evidence type="ECO:0000256" key="7">
    <source>
        <dbReference type="ARBA" id="ARBA00023319"/>
    </source>
</evidence>
<comment type="similarity">
    <text evidence="2 8">Belongs to the periplasmic pilus chaperone family.</text>
</comment>